<dbReference type="GO" id="GO:1901858">
    <property type="term" value="P:regulation of mitochondrial DNA metabolic process"/>
    <property type="evidence" value="ECO:0007669"/>
    <property type="project" value="Ensembl"/>
</dbReference>
<dbReference type="GO" id="GO:0010629">
    <property type="term" value="P:negative regulation of gene expression"/>
    <property type="evidence" value="ECO:0007669"/>
    <property type="project" value="Ensembl"/>
</dbReference>
<reference evidence="3" key="3">
    <citation type="submission" date="2025-09" db="UniProtKB">
        <authorList>
            <consortium name="Ensembl"/>
        </authorList>
    </citation>
    <scope>IDENTIFICATION</scope>
    <source>
        <strain evidence="3">broiler</strain>
    </source>
</reference>
<feature type="domain" description="Winged helix Storkhead-box1" evidence="2">
    <location>
        <begin position="14"/>
        <end position="92"/>
    </location>
</feature>
<dbReference type="InterPro" id="IPR019391">
    <property type="entry name" value="Storkhead-box_WHD"/>
</dbReference>
<keyword evidence="4" id="KW-1185">Reference proteome</keyword>
<dbReference type="GO" id="GO:0048839">
    <property type="term" value="P:inner ear development"/>
    <property type="evidence" value="ECO:0007669"/>
    <property type="project" value="Ensembl"/>
</dbReference>
<dbReference type="GO" id="GO:0005634">
    <property type="term" value="C:nucleus"/>
    <property type="evidence" value="ECO:0000318"/>
    <property type="project" value="GO_Central"/>
</dbReference>
<dbReference type="GO" id="GO:0000977">
    <property type="term" value="F:RNA polymerase II transcription regulatory region sequence-specific DNA binding"/>
    <property type="evidence" value="ECO:0000318"/>
    <property type="project" value="GO_Central"/>
</dbReference>
<dbReference type="PANTHER" id="PTHR22437">
    <property type="entry name" value="WINGED HELIX DOMAIN-CONTAINING PROTEIN"/>
    <property type="match status" value="1"/>
</dbReference>
<dbReference type="GeneID" id="100858074"/>
<dbReference type="OrthoDB" id="10020110at2759"/>
<dbReference type="GO" id="GO:0071500">
    <property type="term" value="P:cellular response to nitrosative stress"/>
    <property type="evidence" value="ECO:0007669"/>
    <property type="project" value="Ensembl"/>
</dbReference>
<dbReference type="GO" id="GO:0005938">
    <property type="term" value="C:cell cortex"/>
    <property type="evidence" value="ECO:0007669"/>
    <property type="project" value="Ensembl"/>
</dbReference>
<evidence type="ECO:0000259" key="2">
    <source>
        <dbReference type="Pfam" id="PF10264"/>
    </source>
</evidence>
<evidence type="ECO:0000313" key="3">
    <source>
        <dbReference type="Ensembl" id="ENSGALP00010034179.1"/>
    </source>
</evidence>
<reference evidence="3" key="2">
    <citation type="submission" date="2025-08" db="UniProtKB">
        <authorList>
            <consortium name="Ensembl"/>
        </authorList>
    </citation>
    <scope>IDENTIFICATION</scope>
    <source>
        <strain evidence="3">broiler</strain>
    </source>
</reference>
<dbReference type="CTD" id="219736"/>
<protein>
    <submittedName>
        <fullName evidence="3">Storkhead box 1</fullName>
    </submittedName>
</protein>
<name>A0A8V0ZUP1_CHICK</name>
<sequence length="827" mass="94071">MHAQTSGGPLPAPMNPCSLPQSIPLAEGICRTISDMNADQMMVTQKTLVEQLVKRYPGIAVPSQKILYNILGALIKERKIYHTGAGYFIVTPNTYFVTNDAAEYNKRVWQKDSEDAYQANCGSCADPVKENIATVSRCLPDQNMLCEQRLGQLMNQEPKGGGKQGCSEGKPLIQTQVISSSAENRAWDTMKSLTSVKEKLKCRRFGLGLFWRSTSKKEKHKEYSTFSAQFPPREWPVRDEDDLDNIPRDVEHEIIRCINPTLTVDNLIKHTRLMQTLEERKKYTTKSTSAEVSTLRQKYLSKECVQNTQIRTAKHRRKTKSNKEKQSSRNIRKSHVPEATSQSEKKLEENVSLLVTNQQPPDAAVESQVIYKKQIKNPFQGLSWRHNFYAKAYKGRINSQWKSRRRKQERDLQRFTKSLDSPRAFEYEAEQPLAEMQADNTKQNKLPQTHRFPFQLKKNSLSDNVSYPHSSTLRIDDKHKYFLESNVSEDIYRGTVKRNPGDIQKSPDSYTEDKSVHKEKAKYLLNPKGECCTYKAHTVCELLDQAANEFQNVHLSNYTTSVTREREFGVIYRQKSDKKNELVFKYDCANCPGSTKPESDRITNKCHLQNQKAHDDSDKCSLLHLDDNFECSEPHQLLSCRAFSGTRDWSKALQKLGTALKISKVNIYPNHCNITVNRHDSGGYAYKGSADVAESICGSEKHHKPDHTEDSCLCSQVLPVVTRKEEQTSFTENMKDSSIDFCDTKEADALQNRTCEMAEVVACHALGPQAKETRTPPGKIGLVLKNEYTVISGENHTEGAENHSITGDSGIDSPRWTEKKMKLPAKF</sequence>
<dbReference type="GO" id="GO:0051881">
    <property type="term" value="P:regulation of mitochondrial membrane potential"/>
    <property type="evidence" value="ECO:0007669"/>
    <property type="project" value="Ensembl"/>
</dbReference>
<dbReference type="GO" id="GO:0005829">
    <property type="term" value="C:cytosol"/>
    <property type="evidence" value="ECO:0007669"/>
    <property type="project" value="Ensembl"/>
</dbReference>
<dbReference type="GO" id="GO:1902882">
    <property type="term" value="P:regulation of response to oxidative stress"/>
    <property type="evidence" value="ECO:0007669"/>
    <property type="project" value="Ensembl"/>
</dbReference>
<feature type="region of interest" description="Disordered" evidence="1">
    <location>
        <begin position="796"/>
        <end position="815"/>
    </location>
</feature>
<dbReference type="GO" id="GO:0005813">
    <property type="term" value="C:centrosome"/>
    <property type="evidence" value="ECO:0007669"/>
    <property type="project" value="Ensembl"/>
</dbReference>
<dbReference type="GO" id="GO:0051897">
    <property type="term" value="P:positive regulation of phosphatidylinositol 3-kinase/protein kinase B signal transduction"/>
    <property type="evidence" value="ECO:0007669"/>
    <property type="project" value="Ensembl"/>
</dbReference>
<dbReference type="AlphaFoldDB" id="A0A8V0ZUP1"/>
<feature type="region of interest" description="Disordered" evidence="1">
    <location>
        <begin position="311"/>
        <end position="346"/>
    </location>
</feature>
<dbReference type="Ensembl" id="ENSGALT00010056436.1">
    <property type="protein sequence ID" value="ENSGALP00010034179.1"/>
    <property type="gene ID" value="ENSGALG00010023157.1"/>
</dbReference>
<dbReference type="GO" id="GO:1900087">
    <property type="term" value="P:positive regulation of G1/S transition of mitotic cell cycle"/>
    <property type="evidence" value="ECO:0007669"/>
    <property type="project" value="Ensembl"/>
</dbReference>
<dbReference type="GO" id="GO:0010971">
    <property type="term" value="P:positive regulation of G2/M transition of mitotic cell cycle"/>
    <property type="evidence" value="ECO:0007669"/>
    <property type="project" value="Ensembl"/>
</dbReference>
<evidence type="ECO:0000313" key="4">
    <source>
        <dbReference type="Proteomes" id="UP000000539"/>
    </source>
</evidence>
<accession>A0A8V0ZUP1</accession>
<dbReference type="GO" id="GO:1904120">
    <property type="term" value="P:positive regulation of otic vesicle morphogenesis"/>
    <property type="evidence" value="ECO:0007669"/>
    <property type="project" value="Ensembl"/>
</dbReference>
<evidence type="ECO:0000256" key="1">
    <source>
        <dbReference type="SAM" id="MobiDB-lite"/>
    </source>
</evidence>
<dbReference type="RefSeq" id="XP_040559125.1">
    <property type="nucleotide sequence ID" value="XM_040703191.2"/>
</dbReference>
<dbReference type="InterPro" id="IPR040126">
    <property type="entry name" value="STOX1/2"/>
</dbReference>
<dbReference type="Pfam" id="PF10264">
    <property type="entry name" value="WHD_Storkhead"/>
    <property type="match status" value="1"/>
</dbReference>
<dbReference type="GO" id="GO:0005737">
    <property type="term" value="C:cytoplasm"/>
    <property type="evidence" value="ECO:0000318"/>
    <property type="project" value="GO_Central"/>
</dbReference>
<dbReference type="GO" id="GO:0006357">
    <property type="term" value="P:regulation of transcription by RNA polymerase II"/>
    <property type="evidence" value="ECO:0007669"/>
    <property type="project" value="Ensembl"/>
</dbReference>
<dbReference type="Proteomes" id="UP000000539">
    <property type="component" value="Chromosome 6"/>
</dbReference>
<proteinExistence type="predicted"/>
<dbReference type="GO" id="GO:0010821">
    <property type="term" value="P:regulation of mitochondrion organization"/>
    <property type="evidence" value="ECO:0007669"/>
    <property type="project" value="Ensembl"/>
</dbReference>
<dbReference type="GO" id="GO:0001650">
    <property type="term" value="C:fibrillar center"/>
    <property type="evidence" value="ECO:0007669"/>
    <property type="project" value="Ensembl"/>
</dbReference>
<dbReference type="PANTHER" id="PTHR22437:SF1">
    <property type="entry name" value="STORKHEAD-BOX PROTEIN 1"/>
    <property type="match status" value="1"/>
</dbReference>
<dbReference type="GeneTree" id="ENSGT00520000055589"/>
<reference evidence="3" key="1">
    <citation type="submission" date="2020-11" db="EMBL/GenBank/DDBJ databases">
        <title>Gallus gallus (Chicken) genome, bGalGal1, GRCg7b, maternal haplotype autosomes + Z &amp; W.</title>
        <authorList>
            <person name="Warren W."/>
            <person name="Formenti G."/>
            <person name="Fedrigo O."/>
            <person name="Haase B."/>
            <person name="Mountcastle J."/>
            <person name="Balacco J."/>
            <person name="Tracey A."/>
            <person name="Schneider V."/>
            <person name="Okimoto R."/>
            <person name="Cheng H."/>
            <person name="Hawken R."/>
            <person name="Howe K."/>
            <person name="Jarvis E.D."/>
        </authorList>
    </citation>
    <scope>NUCLEOTIDE SEQUENCE [LARGE SCALE GENOMIC DNA]</scope>
    <source>
        <strain evidence="3">Broiler</strain>
    </source>
</reference>
<gene>
    <name evidence="3" type="primary">STOX1</name>
</gene>
<dbReference type="GO" id="GO:0010628">
    <property type="term" value="P:positive regulation of gene expression"/>
    <property type="evidence" value="ECO:0007669"/>
    <property type="project" value="Ensembl"/>
</dbReference>
<organism evidence="3 4">
    <name type="scientific">Gallus gallus</name>
    <name type="common">Chicken</name>
    <dbReference type="NCBI Taxonomy" id="9031"/>
    <lineage>
        <taxon>Eukaryota</taxon>
        <taxon>Metazoa</taxon>
        <taxon>Chordata</taxon>
        <taxon>Craniata</taxon>
        <taxon>Vertebrata</taxon>
        <taxon>Euteleostomi</taxon>
        <taxon>Archelosauria</taxon>
        <taxon>Archosauria</taxon>
        <taxon>Dinosauria</taxon>
        <taxon>Saurischia</taxon>
        <taxon>Theropoda</taxon>
        <taxon>Coelurosauria</taxon>
        <taxon>Aves</taxon>
        <taxon>Neognathae</taxon>
        <taxon>Galloanserae</taxon>
        <taxon>Galliformes</taxon>
        <taxon>Phasianidae</taxon>
        <taxon>Phasianinae</taxon>
        <taxon>Gallus</taxon>
    </lineage>
</organism>
<dbReference type="GO" id="GO:0005654">
    <property type="term" value="C:nucleoplasm"/>
    <property type="evidence" value="ECO:0007669"/>
    <property type="project" value="Ensembl"/>
</dbReference>